<accession>U7QQA8</accession>
<dbReference type="AlphaFoldDB" id="U7QQA8"/>
<proteinExistence type="predicted"/>
<organism evidence="1 2">
    <name type="scientific">Lyngbya aestuarii BL J</name>
    <dbReference type="NCBI Taxonomy" id="1348334"/>
    <lineage>
        <taxon>Bacteria</taxon>
        <taxon>Bacillati</taxon>
        <taxon>Cyanobacteriota</taxon>
        <taxon>Cyanophyceae</taxon>
        <taxon>Oscillatoriophycideae</taxon>
        <taxon>Oscillatoriales</taxon>
        <taxon>Microcoleaceae</taxon>
        <taxon>Lyngbya</taxon>
    </lineage>
</organism>
<keyword evidence="2" id="KW-1185">Reference proteome</keyword>
<gene>
    <name evidence="1" type="ORF">M595_0613</name>
</gene>
<evidence type="ECO:0000313" key="1">
    <source>
        <dbReference type="EMBL" id="ERT09437.1"/>
    </source>
</evidence>
<sequence length="182" mass="21229">MSQVIEQLQSEWNEIKAQVDEIQAEYNTLCAKRSSFQAILLFPKDNSPEAQAEFSQACQTQLAQWSVHLPELEREIKATGLRVKKTQAKLAVKQAKLYELQAKEIWPKLGEQAKIINQFAQRLEQEIQTFWQIAHNFKPRFEDWLPDKPQLAYFDPITTIPQVKQTENGLQVINKEIDFEED</sequence>
<dbReference type="OrthoDB" id="466024at2"/>
<name>U7QQA8_9CYAN</name>
<reference evidence="1 2" key="1">
    <citation type="journal article" date="2013" name="Front. Microbiol.">
        <title>Comparative genomic analyses of the cyanobacterium, Lyngbya aestuarii BL J, a powerful hydrogen producer.</title>
        <authorList>
            <person name="Kothari A."/>
            <person name="Vaughn M."/>
            <person name="Garcia-Pichel F."/>
        </authorList>
    </citation>
    <scope>NUCLEOTIDE SEQUENCE [LARGE SCALE GENOMIC DNA]</scope>
    <source>
        <strain evidence="1 2">BL J</strain>
    </source>
</reference>
<evidence type="ECO:0000313" key="2">
    <source>
        <dbReference type="Proteomes" id="UP000017127"/>
    </source>
</evidence>
<dbReference type="EMBL" id="AUZM01000003">
    <property type="protein sequence ID" value="ERT09437.1"/>
    <property type="molecule type" value="Genomic_DNA"/>
</dbReference>
<dbReference type="RefSeq" id="WP_023064317.1">
    <property type="nucleotide sequence ID" value="NZ_AUZM01000003.1"/>
</dbReference>
<comment type="caution">
    <text evidence="1">The sequence shown here is derived from an EMBL/GenBank/DDBJ whole genome shotgun (WGS) entry which is preliminary data.</text>
</comment>
<dbReference type="Proteomes" id="UP000017127">
    <property type="component" value="Unassembled WGS sequence"/>
</dbReference>
<protein>
    <submittedName>
        <fullName evidence="1">Uncharacterized protein</fullName>
    </submittedName>
</protein>